<proteinExistence type="predicted"/>
<sequence length="169" mass="19489">MKEKMHFTILSNDSTDGDGGYGVGTLDLNNVTSIVIDCEKEHVFIDLEALHGRSKIEKKVRFSPDLAHASSDYYRYWIVWVAIQVNQNGPYYAGCTASEVRVSKEQRRIKLGYKSLPEQVNYLDKALKGKFLLQHMDSQSKKLLFQFLSEFNEAFWKHSPEELKHQLSV</sequence>
<dbReference type="InterPro" id="IPR014852">
    <property type="entry name" value="YwhD"/>
</dbReference>
<evidence type="ECO:0000313" key="2">
    <source>
        <dbReference type="Proteomes" id="UP000251431"/>
    </source>
</evidence>
<dbReference type="STRING" id="1421.A2J09_02805"/>
<dbReference type="AlphaFoldDB" id="A0A2X0Y4F2"/>
<protein>
    <submittedName>
        <fullName evidence="1">Cytoplasmic protein</fullName>
    </submittedName>
</protein>
<dbReference type="Proteomes" id="UP000251431">
    <property type="component" value="Unassembled WGS sequence"/>
</dbReference>
<dbReference type="Pfam" id="PF08741">
    <property type="entry name" value="YwhD"/>
    <property type="match status" value="1"/>
</dbReference>
<dbReference type="RefSeq" id="WP_112117973.1">
    <property type="nucleotide sequence ID" value="NZ_UAQE01000001.1"/>
</dbReference>
<organism evidence="1 2">
    <name type="scientific">Lysinibacillus capsici</name>
    <dbReference type="NCBI Taxonomy" id="2115968"/>
    <lineage>
        <taxon>Bacteria</taxon>
        <taxon>Bacillati</taxon>
        <taxon>Bacillota</taxon>
        <taxon>Bacilli</taxon>
        <taxon>Bacillales</taxon>
        <taxon>Bacillaceae</taxon>
        <taxon>Lysinibacillus</taxon>
    </lineage>
</organism>
<evidence type="ECO:0000313" key="1">
    <source>
        <dbReference type="EMBL" id="SPU00908.1"/>
    </source>
</evidence>
<name>A0A2X0Y4F2_9BACI</name>
<reference evidence="1 2" key="1">
    <citation type="submission" date="2018-06" db="EMBL/GenBank/DDBJ databases">
        <authorList>
            <consortium name="Pathogen Informatics"/>
            <person name="Doyle S."/>
        </authorList>
    </citation>
    <scope>NUCLEOTIDE SEQUENCE [LARGE SCALE GENOMIC DNA]</scope>
    <source>
        <strain evidence="1 2">NCTC7582</strain>
    </source>
</reference>
<dbReference type="EMBL" id="UAQE01000001">
    <property type="protein sequence ID" value="SPU00908.1"/>
    <property type="molecule type" value="Genomic_DNA"/>
</dbReference>
<accession>A0A2X0Y4F2</accession>
<gene>
    <name evidence="1" type="ORF">NCTC7582_03707</name>
</gene>